<feature type="transmembrane region" description="Helical" evidence="7">
    <location>
        <begin position="82"/>
        <end position="103"/>
    </location>
</feature>
<dbReference type="RefSeq" id="WP_301591417.1">
    <property type="nucleotide sequence ID" value="NZ_JAPFQI010000014.1"/>
</dbReference>
<dbReference type="InterPro" id="IPR058533">
    <property type="entry name" value="Cation_efflux_TM"/>
</dbReference>
<evidence type="ECO:0000256" key="3">
    <source>
        <dbReference type="ARBA" id="ARBA00022448"/>
    </source>
</evidence>
<evidence type="ECO:0000313" key="10">
    <source>
        <dbReference type="EMBL" id="MCW8087230.1"/>
    </source>
</evidence>
<dbReference type="PANTHER" id="PTHR43840:SF15">
    <property type="entry name" value="MITOCHONDRIAL METAL TRANSPORTER 1-RELATED"/>
    <property type="match status" value="1"/>
</dbReference>
<gene>
    <name evidence="10" type="ORF">OF850_16470</name>
</gene>
<evidence type="ECO:0000256" key="4">
    <source>
        <dbReference type="ARBA" id="ARBA00022692"/>
    </source>
</evidence>
<feature type="transmembrane region" description="Helical" evidence="7">
    <location>
        <begin position="190"/>
        <end position="207"/>
    </location>
</feature>
<keyword evidence="5 7" id="KW-1133">Transmembrane helix</keyword>
<organism evidence="10 11">
    <name type="scientific">Sabulicella glaciei</name>
    <dbReference type="NCBI Taxonomy" id="2984948"/>
    <lineage>
        <taxon>Bacteria</taxon>
        <taxon>Pseudomonadati</taxon>
        <taxon>Pseudomonadota</taxon>
        <taxon>Alphaproteobacteria</taxon>
        <taxon>Acetobacterales</taxon>
        <taxon>Acetobacteraceae</taxon>
        <taxon>Sabulicella</taxon>
    </lineage>
</organism>
<feature type="domain" description="Cation efflux protein cytoplasmic" evidence="9">
    <location>
        <begin position="223"/>
        <end position="292"/>
    </location>
</feature>
<evidence type="ECO:0000259" key="8">
    <source>
        <dbReference type="Pfam" id="PF01545"/>
    </source>
</evidence>
<feature type="transmembrane region" description="Helical" evidence="7">
    <location>
        <begin position="159"/>
        <end position="178"/>
    </location>
</feature>
<evidence type="ECO:0000256" key="2">
    <source>
        <dbReference type="ARBA" id="ARBA00008114"/>
    </source>
</evidence>
<comment type="caution">
    <text evidence="10">The sequence shown here is derived from an EMBL/GenBank/DDBJ whole genome shotgun (WGS) entry which is preliminary data.</text>
</comment>
<dbReference type="InterPro" id="IPR027469">
    <property type="entry name" value="Cation_efflux_TMD_sf"/>
</dbReference>
<name>A0ABT3NYN6_9PROT</name>
<keyword evidence="3" id="KW-0813">Transport</keyword>
<dbReference type="Proteomes" id="UP001526430">
    <property type="component" value="Unassembled WGS sequence"/>
</dbReference>
<keyword evidence="6 7" id="KW-0472">Membrane</keyword>
<sequence>MAVTPVERSRERSLLFALLADASILVVFTVVGVLSGSLSVLAEMLRGVLLMVLGWYSLHVMRQVHRAALHDYDYGTGKVEQFANFLVAVGLLIGAAWLLYRGISNLVTPPPPRPAGLLLIGGLVSALNVVLNSVAFLALWRSGRDGASVVMRGQIRSRMGKLIVSVLVTVAILVAASVSDPAVARHADVAGGFLVVAVMVVIAAGLFRQTVPDLLDRTLADARQAAINRVLSRFFDRYDALGGIRSRQSGGRIHVEVTLGFRGDLPFAQVAATSREIAAAVEKEMPDAEVVVRPVQHPALA</sequence>
<evidence type="ECO:0000313" key="11">
    <source>
        <dbReference type="Proteomes" id="UP001526430"/>
    </source>
</evidence>
<dbReference type="InterPro" id="IPR036837">
    <property type="entry name" value="Cation_efflux_CTD_sf"/>
</dbReference>
<accession>A0ABT3NYN6</accession>
<dbReference type="InterPro" id="IPR027470">
    <property type="entry name" value="Cation_efflux_CTD"/>
</dbReference>
<dbReference type="Gene3D" id="3.30.70.1350">
    <property type="entry name" value="Cation efflux protein, cytoplasmic domain"/>
    <property type="match status" value="1"/>
</dbReference>
<protein>
    <submittedName>
        <fullName evidence="10">Cation diffusion facilitator family transporter</fullName>
    </submittedName>
</protein>
<dbReference type="InterPro" id="IPR050291">
    <property type="entry name" value="CDF_Transporter"/>
</dbReference>
<evidence type="ECO:0000256" key="6">
    <source>
        <dbReference type="ARBA" id="ARBA00023136"/>
    </source>
</evidence>
<dbReference type="SUPFAM" id="SSF160240">
    <property type="entry name" value="Cation efflux protein cytoplasmic domain-like"/>
    <property type="match status" value="1"/>
</dbReference>
<evidence type="ECO:0000256" key="5">
    <source>
        <dbReference type="ARBA" id="ARBA00022989"/>
    </source>
</evidence>
<evidence type="ECO:0000259" key="9">
    <source>
        <dbReference type="Pfam" id="PF16916"/>
    </source>
</evidence>
<reference evidence="10 11" key="1">
    <citation type="submission" date="2022-10" db="EMBL/GenBank/DDBJ databases">
        <title>Roseococcus glaciei nov., sp. nov., isolated from glacier.</title>
        <authorList>
            <person name="Liu Q."/>
            <person name="Xin Y.-H."/>
        </authorList>
    </citation>
    <scope>NUCLEOTIDE SEQUENCE [LARGE SCALE GENOMIC DNA]</scope>
    <source>
        <strain evidence="10 11">MDT2-1-1</strain>
    </source>
</reference>
<dbReference type="Pfam" id="PF16916">
    <property type="entry name" value="ZT_dimer"/>
    <property type="match status" value="1"/>
</dbReference>
<dbReference type="SUPFAM" id="SSF161111">
    <property type="entry name" value="Cation efflux protein transmembrane domain-like"/>
    <property type="match status" value="1"/>
</dbReference>
<keyword evidence="11" id="KW-1185">Reference proteome</keyword>
<feature type="transmembrane region" description="Helical" evidence="7">
    <location>
        <begin position="14"/>
        <end position="38"/>
    </location>
</feature>
<dbReference type="NCBIfam" id="TIGR01297">
    <property type="entry name" value="CDF"/>
    <property type="match status" value="1"/>
</dbReference>
<comment type="similarity">
    <text evidence="2">Belongs to the cation diffusion facilitator (CDF) transporter (TC 2.A.4) family.</text>
</comment>
<feature type="domain" description="Cation efflux protein transmembrane" evidence="8">
    <location>
        <begin position="15"/>
        <end position="215"/>
    </location>
</feature>
<dbReference type="PANTHER" id="PTHR43840">
    <property type="entry name" value="MITOCHONDRIAL METAL TRANSPORTER 1-RELATED"/>
    <property type="match status" value="1"/>
</dbReference>
<dbReference type="Gene3D" id="1.20.1510.10">
    <property type="entry name" value="Cation efflux protein transmembrane domain"/>
    <property type="match status" value="1"/>
</dbReference>
<proteinExistence type="inferred from homology"/>
<evidence type="ECO:0000256" key="1">
    <source>
        <dbReference type="ARBA" id="ARBA00004141"/>
    </source>
</evidence>
<comment type="subcellular location">
    <subcellularLocation>
        <location evidence="1">Membrane</location>
        <topology evidence="1">Multi-pass membrane protein</topology>
    </subcellularLocation>
</comment>
<feature type="transmembrane region" description="Helical" evidence="7">
    <location>
        <begin position="44"/>
        <end position="61"/>
    </location>
</feature>
<dbReference type="InterPro" id="IPR002524">
    <property type="entry name" value="Cation_efflux"/>
</dbReference>
<dbReference type="EMBL" id="JAPFQI010000014">
    <property type="protein sequence ID" value="MCW8087230.1"/>
    <property type="molecule type" value="Genomic_DNA"/>
</dbReference>
<evidence type="ECO:0000256" key="7">
    <source>
        <dbReference type="SAM" id="Phobius"/>
    </source>
</evidence>
<dbReference type="Pfam" id="PF01545">
    <property type="entry name" value="Cation_efflux"/>
    <property type="match status" value="1"/>
</dbReference>
<keyword evidence="4 7" id="KW-0812">Transmembrane</keyword>
<feature type="transmembrane region" description="Helical" evidence="7">
    <location>
        <begin position="115"/>
        <end position="139"/>
    </location>
</feature>